<gene>
    <name evidence="2" type="ORF">DPM19_05405</name>
</gene>
<accession>A0A365HBD5</accession>
<keyword evidence="3" id="KW-1185">Reference proteome</keyword>
<dbReference type="Gene3D" id="2.170.150.40">
    <property type="entry name" value="Domain of unknown function (DUF427)"/>
    <property type="match status" value="1"/>
</dbReference>
<dbReference type="InterPro" id="IPR007361">
    <property type="entry name" value="DUF427"/>
</dbReference>
<protein>
    <submittedName>
        <fullName evidence="2">DUF427 domain-containing protein</fullName>
    </submittedName>
</protein>
<organism evidence="2 3">
    <name type="scientific">Actinomadura craniellae</name>
    <dbReference type="NCBI Taxonomy" id="2231787"/>
    <lineage>
        <taxon>Bacteria</taxon>
        <taxon>Bacillati</taxon>
        <taxon>Actinomycetota</taxon>
        <taxon>Actinomycetes</taxon>
        <taxon>Streptosporangiales</taxon>
        <taxon>Thermomonosporaceae</taxon>
        <taxon>Actinomadura</taxon>
    </lineage>
</organism>
<dbReference type="AlphaFoldDB" id="A0A365HBD5"/>
<dbReference type="PANTHER" id="PTHR34310:SF9">
    <property type="entry name" value="BLR5716 PROTEIN"/>
    <property type="match status" value="1"/>
</dbReference>
<evidence type="ECO:0000259" key="1">
    <source>
        <dbReference type="Pfam" id="PF04248"/>
    </source>
</evidence>
<evidence type="ECO:0000313" key="3">
    <source>
        <dbReference type="Proteomes" id="UP000251891"/>
    </source>
</evidence>
<comment type="caution">
    <text evidence="2">The sequence shown here is derived from an EMBL/GenBank/DDBJ whole genome shotgun (WGS) entry which is preliminary data.</text>
</comment>
<proteinExistence type="predicted"/>
<dbReference type="PANTHER" id="PTHR34310">
    <property type="entry name" value="DUF427 DOMAIN PROTEIN (AFU_ORTHOLOGUE AFUA_3G02220)"/>
    <property type="match status" value="1"/>
</dbReference>
<dbReference type="EMBL" id="QLYX01000002">
    <property type="protein sequence ID" value="RAY16322.1"/>
    <property type="molecule type" value="Genomic_DNA"/>
</dbReference>
<dbReference type="Proteomes" id="UP000251891">
    <property type="component" value="Unassembled WGS sequence"/>
</dbReference>
<dbReference type="InterPro" id="IPR038694">
    <property type="entry name" value="DUF427_sf"/>
</dbReference>
<evidence type="ECO:0000313" key="2">
    <source>
        <dbReference type="EMBL" id="RAY16322.1"/>
    </source>
</evidence>
<sequence>MAGHLFVPDGAEPPGRCAGSASLKRMRSALATTSVRSMYHERPDYRVDLLARTNVITAWLGEVRLALSNACLIVDEQDHGLAVYFLADAVDFSRLEQIDQRTVCPFKGQAVYWRAAGGDGPGIAWSYPEPFPEVARLAGYVAFDQDEVRVVIGKGAFTGVRP</sequence>
<name>A0A365HBD5_9ACTN</name>
<dbReference type="Pfam" id="PF04248">
    <property type="entry name" value="NTP_transf_9"/>
    <property type="match status" value="1"/>
</dbReference>
<feature type="domain" description="DUF427" evidence="1">
    <location>
        <begin position="58"/>
        <end position="145"/>
    </location>
</feature>
<reference evidence="2 3" key="1">
    <citation type="submission" date="2018-06" db="EMBL/GenBank/DDBJ databases">
        <title>Actinomadura craniellae sp. nov. isolated from marine sponge Craniella sp.</title>
        <authorList>
            <person name="Li L."/>
            <person name="Xu Q.H."/>
            <person name="Lin H.W."/>
            <person name="Lu Y.H."/>
        </authorList>
    </citation>
    <scope>NUCLEOTIDE SEQUENCE [LARGE SCALE GENOMIC DNA]</scope>
    <source>
        <strain evidence="2 3">LHW63021</strain>
    </source>
</reference>